<keyword evidence="4" id="KW-1185">Reference proteome</keyword>
<dbReference type="PRINTS" id="PR00099">
    <property type="entry name" value="CPSGATASE"/>
</dbReference>
<proteinExistence type="predicted"/>
<dbReference type="EMBL" id="VWSG01000002">
    <property type="protein sequence ID" value="KAA5537582.1"/>
    <property type="molecule type" value="Genomic_DNA"/>
</dbReference>
<sequence length="189" mass="21510">MKIAVINNYDSFVHNIIHYLESFDGVEVSVFLNDEFYLEQLQNFDKIVLSPGPGIPKEAGLLLDVIDFYKDKKSILGVCLGHQAIAEYFGCSLVNLDQPLHGISTKLEIIEDDFLWNELQNDIFVGHYHSWCVSKSNLSSEITVTAIDELGNIMALKHKEYDIRGVQFHPESVLTPQGKKIIKNWLKNN</sequence>
<evidence type="ECO:0000313" key="4">
    <source>
        <dbReference type="Proteomes" id="UP000325141"/>
    </source>
</evidence>
<evidence type="ECO:0000256" key="1">
    <source>
        <dbReference type="ARBA" id="ARBA00022962"/>
    </source>
</evidence>
<dbReference type="RefSeq" id="WP_150009991.1">
    <property type="nucleotide sequence ID" value="NZ_VWSG01000002.1"/>
</dbReference>
<gene>
    <name evidence="3" type="ORF">F0460_02595</name>
</gene>
<dbReference type="Pfam" id="PF00117">
    <property type="entry name" value="GATase"/>
    <property type="match status" value="1"/>
</dbReference>
<protein>
    <submittedName>
        <fullName evidence="3">Aminodeoxychorismate/anthranilate synthase component II</fullName>
    </submittedName>
</protein>
<accession>A0A5M6CUC7</accession>
<dbReference type="SUPFAM" id="SSF52317">
    <property type="entry name" value="Class I glutamine amidotransferase-like"/>
    <property type="match status" value="1"/>
</dbReference>
<dbReference type="AlphaFoldDB" id="A0A5M6CUC7"/>
<dbReference type="InterPro" id="IPR050472">
    <property type="entry name" value="Anth_synth/Amidotransfase"/>
</dbReference>
<dbReference type="InterPro" id="IPR029062">
    <property type="entry name" value="Class_I_gatase-like"/>
</dbReference>
<dbReference type="CDD" id="cd01743">
    <property type="entry name" value="GATase1_Anthranilate_Synthase"/>
    <property type="match status" value="1"/>
</dbReference>
<dbReference type="InterPro" id="IPR006221">
    <property type="entry name" value="TrpG/PapA_dom"/>
</dbReference>
<dbReference type="PANTHER" id="PTHR43418">
    <property type="entry name" value="MULTIFUNCTIONAL TRYPTOPHAN BIOSYNTHESIS PROTEIN-RELATED"/>
    <property type="match status" value="1"/>
</dbReference>
<dbReference type="Proteomes" id="UP000325141">
    <property type="component" value="Unassembled WGS sequence"/>
</dbReference>
<dbReference type="InterPro" id="IPR017926">
    <property type="entry name" value="GATASE"/>
</dbReference>
<dbReference type="GO" id="GO:0004049">
    <property type="term" value="F:anthranilate synthase activity"/>
    <property type="evidence" value="ECO:0007669"/>
    <property type="project" value="TreeGrafter"/>
</dbReference>
<dbReference type="NCBIfam" id="TIGR00566">
    <property type="entry name" value="trpG_papA"/>
    <property type="match status" value="1"/>
</dbReference>
<organism evidence="3 4">
    <name type="scientific">Paenimyroides baculatum</name>
    <dbReference type="NCBI Taxonomy" id="2608000"/>
    <lineage>
        <taxon>Bacteria</taxon>
        <taxon>Pseudomonadati</taxon>
        <taxon>Bacteroidota</taxon>
        <taxon>Flavobacteriia</taxon>
        <taxon>Flavobacteriales</taxon>
        <taxon>Flavobacteriaceae</taxon>
        <taxon>Paenimyroides</taxon>
    </lineage>
</organism>
<feature type="domain" description="Glutamine amidotransferase" evidence="2">
    <location>
        <begin position="5"/>
        <end position="187"/>
    </location>
</feature>
<dbReference type="Gene3D" id="3.40.50.880">
    <property type="match status" value="1"/>
</dbReference>
<name>A0A5M6CUC7_9FLAO</name>
<reference evidence="3 4" key="1">
    <citation type="submission" date="2019-09" db="EMBL/GenBank/DDBJ databases">
        <title>Genome sequence and assembly of Flavobacterium sp.</title>
        <authorList>
            <person name="Chhetri G."/>
        </authorList>
    </citation>
    <scope>NUCLEOTIDE SEQUENCE [LARGE SCALE GENOMIC DNA]</scope>
    <source>
        <strain evidence="3 4">SNL9</strain>
    </source>
</reference>
<evidence type="ECO:0000313" key="3">
    <source>
        <dbReference type="EMBL" id="KAA5537582.1"/>
    </source>
</evidence>
<dbReference type="PANTHER" id="PTHR43418:SF4">
    <property type="entry name" value="MULTIFUNCTIONAL TRYPTOPHAN BIOSYNTHESIS PROTEIN"/>
    <property type="match status" value="1"/>
</dbReference>
<keyword evidence="1" id="KW-0315">Glutamine amidotransferase</keyword>
<evidence type="ECO:0000259" key="2">
    <source>
        <dbReference type="Pfam" id="PF00117"/>
    </source>
</evidence>
<comment type="caution">
    <text evidence="3">The sequence shown here is derived from an EMBL/GenBank/DDBJ whole genome shotgun (WGS) entry which is preliminary data.</text>
</comment>
<dbReference type="PRINTS" id="PR00096">
    <property type="entry name" value="GATASE"/>
</dbReference>
<dbReference type="GO" id="GO:0005829">
    <property type="term" value="C:cytosol"/>
    <property type="evidence" value="ECO:0007669"/>
    <property type="project" value="TreeGrafter"/>
</dbReference>
<dbReference type="PRINTS" id="PR00097">
    <property type="entry name" value="ANTSNTHASEII"/>
</dbReference>
<dbReference type="PROSITE" id="PS51273">
    <property type="entry name" value="GATASE_TYPE_1"/>
    <property type="match status" value="1"/>
</dbReference>
<dbReference type="FunFam" id="3.40.50.880:FF:000003">
    <property type="entry name" value="Anthranilate synthase component II"/>
    <property type="match status" value="1"/>
</dbReference>
<dbReference type="GO" id="GO:0000162">
    <property type="term" value="P:L-tryptophan biosynthetic process"/>
    <property type="evidence" value="ECO:0007669"/>
    <property type="project" value="TreeGrafter"/>
</dbReference>